<dbReference type="PIRSF" id="PIRSF000401">
    <property type="entry name" value="RPL11_MTase"/>
    <property type="match status" value="1"/>
</dbReference>
<comment type="similarity">
    <text evidence="1 6">Belongs to the methyltransferase superfamily. PrmA family.</text>
</comment>
<comment type="caution">
    <text evidence="7">The sequence shown here is derived from an EMBL/GenBank/DDBJ whole genome shotgun (WGS) entry which is preliminary data.</text>
</comment>
<evidence type="ECO:0000256" key="5">
    <source>
        <dbReference type="ARBA" id="ARBA00022691"/>
    </source>
</evidence>
<dbReference type="PANTHER" id="PTHR43648:SF1">
    <property type="entry name" value="ELECTRON TRANSFER FLAVOPROTEIN BETA SUBUNIT LYSINE METHYLTRANSFERASE"/>
    <property type="match status" value="1"/>
</dbReference>
<comment type="function">
    <text evidence="6">Methylates ribosomal protein L11.</text>
</comment>
<dbReference type="HAMAP" id="MF_00735">
    <property type="entry name" value="Methyltr_PrmA"/>
    <property type="match status" value="1"/>
</dbReference>
<keyword evidence="7" id="KW-0687">Ribonucleoprotein</keyword>
<dbReference type="InterPro" id="IPR050078">
    <property type="entry name" value="Ribosomal_L11_MeTrfase_PrmA"/>
</dbReference>
<comment type="catalytic activity">
    <reaction evidence="6">
        <text>L-lysyl-[protein] + 3 S-adenosyl-L-methionine = N(6),N(6),N(6)-trimethyl-L-lysyl-[protein] + 3 S-adenosyl-L-homocysteine + 3 H(+)</text>
        <dbReference type="Rhea" id="RHEA:54192"/>
        <dbReference type="Rhea" id="RHEA-COMP:9752"/>
        <dbReference type="Rhea" id="RHEA-COMP:13826"/>
        <dbReference type="ChEBI" id="CHEBI:15378"/>
        <dbReference type="ChEBI" id="CHEBI:29969"/>
        <dbReference type="ChEBI" id="CHEBI:57856"/>
        <dbReference type="ChEBI" id="CHEBI:59789"/>
        <dbReference type="ChEBI" id="CHEBI:61961"/>
    </reaction>
</comment>
<dbReference type="RefSeq" id="WP_186504303.1">
    <property type="nucleotide sequence ID" value="NZ_JACOGK010000038.1"/>
</dbReference>
<evidence type="ECO:0000256" key="4">
    <source>
        <dbReference type="ARBA" id="ARBA00022679"/>
    </source>
</evidence>
<evidence type="ECO:0000256" key="3">
    <source>
        <dbReference type="ARBA" id="ARBA00022603"/>
    </source>
</evidence>
<keyword evidence="4 6" id="KW-0808">Transferase</keyword>
<gene>
    <name evidence="6 7" type="primary">prmA</name>
    <name evidence="7" type="ORF">H8J70_10805</name>
</gene>
<feature type="binding site" evidence="6">
    <location>
        <position position="160"/>
    </location>
    <ligand>
        <name>S-adenosyl-L-methionine</name>
        <dbReference type="ChEBI" id="CHEBI:59789"/>
    </ligand>
</feature>
<keyword evidence="2 6" id="KW-0963">Cytoplasm</keyword>
<dbReference type="InterPro" id="IPR029063">
    <property type="entry name" value="SAM-dependent_MTases_sf"/>
</dbReference>
<dbReference type="GO" id="GO:0005840">
    <property type="term" value="C:ribosome"/>
    <property type="evidence" value="ECO:0007669"/>
    <property type="project" value="UniProtKB-KW"/>
</dbReference>
<dbReference type="EMBL" id="JACOGK010000038">
    <property type="protein sequence ID" value="MBC3537730.1"/>
    <property type="molecule type" value="Genomic_DNA"/>
</dbReference>
<dbReference type="GO" id="GO:0032259">
    <property type="term" value="P:methylation"/>
    <property type="evidence" value="ECO:0007669"/>
    <property type="project" value="UniProtKB-KW"/>
</dbReference>
<sequence>MEYKEMDLIVPQDYADLASLILCECGSQGTVLHDDENRGDDVRITAYFSASDSGAEQQVRNKLRELQSRDSRLGHWHLSSKEANDKDWLYTWQDYFHAQKVSPHFWVQPAWETMTPPAGDAVITIDPGVAFGSGLHATTGMCIAYLEEVVKPDSLVYDIGTGTGILAIAAAKLGAAHVTAVDLDAQAVNQAVVNVDLNNVENVVEVLNSDLLDAISEDGPAADVIVANLVTNAVLALLPSMQRYCKTGTEIIVSGIIDDRIEEIRQAAAKEGYTWVADTLRDGWYAVRLRRD</sequence>
<protein>
    <recommendedName>
        <fullName evidence="6">Ribosomal protein L11 methyltransferase</fullName>
        <shortName evidence="6">L11 Mtase</shortName>
        <ecNumber evidence="6">2.1.1.-</ecNumber>
    </recommendedName>
</protein>
<keyword evidence="7" id="KW-0689">Ribosomal protein</keyword>
<evidence type="ECO:0000256" key="1">
    <source>
        <dbReference type="ARBA" id="ARBA00009741"/>
    </source>
</evidence>
<name>A0ABR6VKC1_9FIRM</name>
<feature type="binding site" evidence="6">
    <location>
        <position position="182"/>
    </location>
    <ligand>
        <name>S-adenosyl-L-methionine</name>
        <dbReference type="ChEBI" id="CHEBI:59789"/>
    </ligand>
</feature>
<organism evidence="7 8">
    <name type="scientific">Megasphaera hominis</name>
    <dbReference type="NCBI Taxonomy" id="159836"/>
    <lineage>
        <taxon>Bacteria</taxon>
        <taxon>Bacillati</taxon>
        <taxon>Bacillota</taxon>
        <taxon>Negativicutes</taxon>
        <taxon>Veillonellales</taxon>
        <taxon>Veillonellaceae</taxon>
        <taxon>Megasphaera</taxon>
    </lineage>
</organism>
<dbReference type="SUPFAM" id="SSF53335">
    <property type="entry name" value="S-adenosyl-L-methionine-dependent methyltransferases"/>
    <property type="match status" value="1"/>
</dbReference>
<dbReference type="Gene3D" id="3.40.50.150">
    <property type="entry name" value="Vaccinia Virus protein VP39"/>
    <property type="match status" value="1"/>
</dbReference>
<dbReference type="PANTHER" id="PTHR43648">
    <property type="entry name" value="ELECTRON TRANSFER FLAVOPROTEIN BETA SUBUNIT LYSINE METHYLTRANSFERASE"/>
    <property type="match status" value="1"/>
</dbReference>
<accession>A0ABR6VKC1</accession>
<evidence type="ECO:0000313" key="7">
    <source>
        <dbReference type="EMBL" id="MBC3537730.1"/>
    </source>
</evidence>
<keyword evidence="8" id="KW-1185">Reference proteome</keyword>
<dbReference type="Pfam" id="PF06325">
    <property type="entry name" value="PrmA"/>
    <property type="match status" value="1"/>
</dbReference>
<dbReference type="CDD" id="cd02440">
    <property type="entry name" value="AdoMet_MTases"/>
    <property type="match status" value="1"/>
</dbReference>
<evidence type="ECO:0000256" key="2">
    <source>
        <dbReference type="ARBA" id="ARBA00022490"/>
    </source>
</evidence>
<dbReference type="NCBIfam" id="TIGR00406">
    <property type="entry name" value="prmA"/>
    <property type="match status" value="1"/>
</dbReference>
<dbReference type="InterPro" id="IPR004498">
    <property type="entry name" value="Ribosomal_PrmA_MeTrfase"/>
</dbReference>
<reference evidence="7 8" key="1">
    <citation type="submission" date="2020-08" db="EMBL/GenBank/DDBJ databases">
        <authorList>
            <person name="Liu C."/>
            <person name="Sun Q."/>
        </authorList>
    </citation>
    <scope>NUCLEOTIDE SEQUENCE [LARGE SCALE GENOMIC DNA]</scope>
    <source>
        <strain evidence="7 8">NSJ-59</strain>
    </source>
</reference>
<evidence type="ECO:0000256" key="6">
    <source>
        <dbReference type="HAMAP-Rule" id="MF_00735"/>
    </source>
</evidence>
<feature type="binding site" evidence="6">
    <location>
        <position position="228"/>
    </location>
    <ligand>
        <name>S-adenosyl-L-methionine</name>
        <dbReference type="ChEBI" id="CHEBI:59789"/>
    </ligand>
</feature>
<feature type="binding site" evidence="6">
    <location>
        <position position="139"/>
    </location>
    <ligand>
        <name>S-adenosyl-L-methionine</name>
        <dbReference type="ChEBI" id="CHEBI:59789"/>
    </ligand>
</feature>
<keyword evidence="3 6" id="KW-0489">Methyltransferase</keyword>
<evidence type="ECO:0000313" key="8">
    <source>
        <dbReference type="Proteomes" id="UP000606870"/>
    </source>
</evidence>
<dbReference type="GO" id="GO:0008168">
    <property type="term" value="F:methyltransferase activity"/>
    <property type="evidence" value="ECO:0007669"/>
    <property type="project" value="UniProtKB-KW"/>
</dbReference>
<keyword evidence="5 6" id="KW-0949">S-adenosyl-L-methionine</keyword>
<comment type="subcellular location">
    <subcellularLocation>
        <location evidence="6">Cytoplasm</location>
    </subcellularLocation>
</comment>
<proteinExistence type="inferred from homology"/>
<dbReference type="EC" id="2.1.1.-" evidence="6"/>
<dbReference type="Proteomes" id="UP000606870">
    <property type="component" value="Unassembled WGS sequence"/>
</dbReference>